<organism evidence="3 4">
    <name type="scientific">Aliiruegeria lutimaris</name>
    <dbReference type="NCBI Taxonomy" id="571298"/>
    <lineage>
        <taxon>Bacteria</taxon>
        <taxon>Pseudomonadati</taxon>
        <taxon>Pseudomonadota</taxon>
        <taxon>Alphaproteobacteria</taxon>
        <taxon>Rhodobacterales</taxon>
        <taxon>Roseobacteraceae</taxon>
        <taxon>Aliiruegeria</taxon>
    </lineage>
</organism>
<keyword evidence="2" id="KW-0472">Membrane</keyword>
<feature type="compositionally biased region" description="Low complexity" evidence="1">
    <location>
        <begin position="680"/>
        <end position="692"/>
    </location>
</feature>
<feature type="compositionally biased region" description="Basic and acidic residues" evidence="1">
    <location>
        <begin position="733"/>
        <end position="751"/>
    </location>
</feature>
<dbReference type="Pfam" id="PF13779">
    <property type="entry name" value="DUF4175"/>
    <property type="match status" value="1"/>
</dbReference>
<dbReference type="STRING" id="571298.SAMN04488026_100881"/>
<feature type="transmembrane region" description="Helical" evidence="2">
    <location>
        <begin position="33"/>
        <end position="53"/>
    </location>
</feature>
<evidence type="ECO:0000256" key="2">
    <source>
        <dbReference type="SAM" id="Phobius"/>
    </source>
</evidence>
<name>A0A1G8P668_9RHOB</name>
<keyword evidence="4" id="KW-1185">Reference proteome</keyword>
<dbReference type="OrthoDB" id="8477685at2"/>
<feature type="region of interest" description="Disordered" evidence="1">
    <location>
        <begin position="647"/>
        <end position="825"/>
    </location>
</feature>
<feature type="region of interest" description="Disordered" evidence="1">
    <location>
        <begin position="603"/>
        <end position="622"/>
    </location>
</feature>
<feature type="transmembrane region" description="Helical" evidence="2">
    <location>
        <begin position="154"/>
        <end position="173"/>
    </location>
</feature>
<keyword evidence="2" id="KW-0812">Transmembrane</keyword>
<reference evidence="3 4" key="1">
    <citation type="submission" date="2016-10" db="EMBL/GenBank/DDBJ databases">
        <authorList>
            <person name="de Groot N.N."/>
        </authorList>
    </citation>
    <scope>NUCLEOTIDE SEQUENCE [LARGE SCALE GENOMIC DNA]</scope>
    <source>
        <strain evidence="3 4">DSM 25294</strain>
    </source>
</reference>
<dbReference type="AlphaFoldDB" id="A0A1G8P668"/>
<feature type="compositionally biased region" description="Basic and acidic residues" evidence="1">
    <location>
        <begin position="705"/>
        <end position="721"/>
    </location>
</feature>
<dbReference type="NCBIfam" id="TIGR02302">
    <property type="entry name" value="aProt_lowcomp"/>
    <property type="match status" value="1"/>
</dbReference>
<gene>
    <name evidence="3" type="ORF">SAMN04488026_100881</name>
</gene>
<feature type="transmembrane region" description="Helical" evidence="2">
    <location>
        <begin position="59"/>
        <end position="80"/>
    </location>
</feature>
<dbReference type="Proteomes" id="UP000199382">
    <property type="component" value="Unassembled WGS sequence"/>
</dbReference>
<evidence type="ECO:0000313" key="3">
    <source>
        <dbReference type="EMBL" id="SDI88001.1"/>
    </source>
</evidence>
<protein>
    <submittedName>
        <fullName evidence="3">TIGR02302 family protein</fullName>
    </submittedName>
</protein>
<keyword evidence="2" id="KW-1133">Transmembrane helix</keyword>
<feature type="region of interest" description="Disordered" evidence="1">
    <location>
        <begin position="286"/>
        <end position="309"/>
    </location>
</feature>
<sequence length="864" mass="94836">MARETARNEALERLNRPLRLTRLGMAAERFTRCFWPVWSILFAVFAVLMLGLHETAPVEAVWIGALLSGSALLVFLFRGLRWFRWPSRAEAWERLDSTLPGRPLQALSDDQAIGSGDAASEAVWAAHLERMAARAAKARRVAPDLRISGRDPYALRYVALTALVTALLFGSVWKISTVGQAVAPGAGGSVAAGPSWEGWIEPPAYTGKPSLYLADIAPGPLDVPRGSRVSLRLYGEVGALSVDETISGRAGNEIEPATAAAQGFDVMQGGRLAINGPGGREWAVSIAPDRPPSVEPDGEVEREASGRMSQKFRARDDYGVTAGRGVIALDTAEVVRRFGLVVDPDPREPIEIDLPMTISGDRSDFTETLVEDFSKHPWVGLPVTLTLMVSDASGQEGSSVPMQMALPGKRFFDPLAAAIIEQRRDLLWSRSNGKRVAQVIRAVTHRPDEIIRDGSTYLPLRVALRRLEAGVAAAGGLSTEIQEEIAEALWDIAVKLEDGNLADAAERLRRAQDRLAEAMRNGATNEEIAELMDELRQAMQDYMRQLAQQQDPNQQPQMSENTQTITGDQLQQLLDRLQQLMEEGRTAEAMQLLEQLRQMMENMQVTQGQQGQQGQNPGDQAMQGLSETLRDQQGLSDEAFRDLQEQFNPGQQPQTGESGQNQGSQGDMGQGRDHEGQQGQGQAQGQQDPEGQPRAGENGQPDARTLAERQRQLQRRLDDLRQNLPGAGTEPGDAAREALRRGSDEMGRAEESLENNQLAEALDSQARAMEAIRDGMRSLGEAMAQQQQSGQGQQTGQANSNSQRDPLGREAGTSGSFGSEDSLLQGDDIYRKARDLLDEIRRRSGERERPQLELDYLRRLLDRF</sequence>
<proteinExistence type="predicted"/>
<dbReference type="EMBL" id="FNEK01000008">
    <property type="protein sequence ID" value="SDI88001.1"/>
    <property type="molecule type" value="Genomic_DNA"/>
</dbReference>
<evidence type="ECO:0000256" key="1">
    <source>
        <dbReference type="SAM" id="MobiDB-lite"/>
    </source>
</evidence>
<dbReference type="RefSeq" id="WP_093151442.1">
    <property type="nucleotide sequence ID" value="NZ_FNEK01000008.1"/>
</dbReference>
<feature type="compositionally biased region" description="Low complexity" evidence="1">
    <location>
        <begin position="784"/>
        <end position="803"/>
    </location>
</feature>
<feature type="compositionally biased region" description="Polar residues" evidence="1">
    <location>
        <begin position="647"/>
        <end position="667"/>
    </location>
</feature>
<accession>A0A1G8P668</accession>
<dbReference type="InterPro" id="IPR012683">
    <property type="entry name" value="CHP02302_TM"/>
</dbReference>
<evidence type="ECO:0000313" key="4">
    <source>
        <dbReference type="Proteomes" id="UP000199382"/>
    </source>
</evidence>